<dbReference type="Proteomes" id="UP000271889">
    <property type="component" value="Unassembled WGS sequence"/>
</dbReference>
<dbReference type="AlphaFoldDB" id="A0A3P6RRE6"/>
<dbReference type="EMBL" id="UYRV01012101">
    <property type="protein sequence ID" value="VDK58653.1"/>
    <property type="molecule type" value="Genomic_DNA"/>
</dbReference>
<organism evidence="1 2">
    <name type="scientific">Cylicostephanus goldi</name>
    <name type="common">Nematode worm</name>
    <dbReference type="NCBI Taxonomy" id="71465"/>
    <lineage>
        <taxon>Eukaryota</taxon>
        <taxon>Metazoa</taxon>
        <taxon>Ecdysozoa</taxon>
        <taxon>Nematoda</taxon>
        <taxon>Chromadorea</taxon>
        <taxon>Rhabditida</taxon>
        <taxon>Rhabditina</taxon>
        <taxon>Rhabditomorpha</taxon>
        <taxon>Strongyloidea</taxon>
        <taxon>Strongylidae</taxon>
        <taxon>Cylicostephanus</taxon>
    </lineage>
</organism>
<keyword evidence="2" id="KW-1185">Reference proteome</keyword>
<reference evidence="1 2" key="1">
    <citation type="submission" date="2018-11" db="EMBL/GenBank/DDBJ databases">
        <authorList>
            <consortium name="Pathogen Informatics"/>
        </authorList>
    </citation>
    <scope>NUCLEOTIDE SEQUENCE [LARGE SCALE GENOMIC DNA]</scope>
</reference>
<evidence type="ECO:0000313" key="2">
    <source>
        <dbReference type="Proteomes" id="UP000271889"/>
    </source>
</evidence>
<proteinExistence type="predicted"/>
<protein>
    <submittedName>
        <fullName evidence="1">Uncharacterized protein</fullName>
    </submittedName>
</protein>
<evidence type="ECO:0000313" key="1">
    <source>
        <dbReference type="EMBL" id="VDK58653.1"/>
    </source>
</evidence>
<gene>
    <name evidence="1" type="ORF">CGOC_LOCUS4388</name>
</gene>
<accession>A0A3P6RRE6</accession>
<name>A0A3P6RRE6_CYLGO</name>
<sequence length="72" mass="8042">MSVKNEPKMGVATVSTITNRAVVQLYTPGLHMVYVSLAYGRFRLVTVRSAVSRSRILNMADCPVRVRHLCYG</sequence>